<dbReference type="GO" id="GO:0032483">
    <property type="term" value="P:regulation of Rab protein signal transduction"/>
    <property type="evidence" value="ECO:0007669"/>
    <property type="project" value="TreeGrafter"/>
</dbReference>
<dbReference type="InterPro" id="IPR022096">
    <property type="entry name" value="SBF1/SBF2"/>
</dbReference>
<dbReference type="AlphaFoldDB" id="A0A2P6NTS7"/>
<feature type="repeat" description="WD" evidence="3">
    <location>
        <begin position="1071"/>
        <end position="1110"/>
    </location>
</feature>
<dbReference type="PANTHER" id="PTHR12296">
    <property type="entry name" value="DENN DOMAIN-CONTAINING PROTEIN 4"/>
    <property type="match status" value="1"/>
</dbReference>
<dbReference type="EMBL" id="MDYQ01000021">
    <property type="protein sequence ID" value="PRP87362.1"/>
    <property type="molecule type" value="Genomic_DNA"/>
</dbReference>
<evidence type="ECO:0000313" key="6">
    <source>
        <dbReference type="EMBL" id="PRP87362.1"/>
    </source>
</evidence>
<evidence type="ECO:0000256" key="4">
    <source>
        <dbReference type="SAM" id="MobiDB-lite"/>
    </source>
</evidence>
<dbReference type="PROSITE" id="PS50211">
    <property type="entry name" value="DENN"/>
    <property type="match status" value="1"/>
</dbReference>
<dbReference type="SUPFAM" id="SSF51004">
    <property type="entry name" value="C-terminal (heme d1) domain of cytochrome cd1-nitrite reductase"/>
    <property type="match status" value="1"/>
</dbReference>
<feature type="repeat" description="WD" evidence="3">
    <location>
        <begin position="1111"/>
        <end position="1150"/>
    </location>
</feature>
<dbReference type="Pfam" id="PF00400">
    <property type="entry name" value="WD40"/>
    <property type="match status" value="8"/>
</dbReference>
<dbReference type="Gene3D" id="3.30.450.200">
    <property type="match status" value="1"/>
</dbReference>
<gene>
    <name evidence="6" type="ORF">PROFUN_01624</name>
</gene>
<feature type="domain" description="UDENN" evidence="5">
    <location>
        <begin position="16"/>
        <end position="458"/>
    </location>
</feature>
<dbReference type="InterPro" id="IPR011047">
    <property type="entry name" value="Quinoprotein_ADH-like_sf"/>
</dbReference>
<dbReference type="PANTHER" id="PTHR12296:SF21">
    <property type="entry name" value="DENN DOMAIN-CONTAINING PROTEIN 3"/>
    <property type="match status" value="1"/>
</dbReference>
<dbReference type="InterPro" id="IPR019775">
    <property type="entry name" value="WD40_repeat_CS"/>
</dbReference>
<dbReference type="SMART" id="SM00800">
    <property type="entry name" value="uDENN"/>
    <property type="match status" value="1"/>
</dbReference>
<name>A0A2P6NTS7_9EUKA</name>
<evidence type="ECO:0000256" key="1">
    <source>
        <dbReference type="ARBA" id="ARBA00022574"/>
    </source>
</evidence>
<dbReference type="InterPro" id="IPR043153">
    <property type="entry name" value="DENN_C"/>
</dbReference>
<evidence type="ECO:0000313" key="7">
    <source>
        <dbReference type="Proteomes" id="UP000241769"/>
    </source>
</evidence>
<dbReference type="InterPro" id="IPR037516">
    <property type="entry name" value="Tripartite_DENN"/>
</dbReference>
<dbReference type="InterPro" id="IPR001194">
    <property type="entry name" value="cDENN_dom"/>
</dbReference>
<dbReference type="PROSITE" id="PS50294">
    <property type="entry name" value="WD_REPEATS_REGION"/>
    <property type="match status" value="6"/>
</dbReference>
<evidence type="ECO:0000259" key="5">
    <source>
        <dbReference type="PROSITE" id="PS50211"/>
    </source>
</evidence>
<feature type="repeat" description="WD" evidence="3">
    <location>
        <begin position="868"/>
        <end position="907"/>
    </location>
</feature>
<dbReference type="Proteomes" id="UP000241769">
    <property type="component" value="Unassembled WGS sequence"/>
</dbReference>
<dbReference type="OrthoDB" id="6019893at2759"/>
<dbReference type="PROSITE" id="PS50082">
    <property type="entry name" value="WD_REPEATS_2"/>
    <property type="match status" value="7"/>
</dbReference>
<dbReference type="InParanoid" id="A0A2P6NTS7"/>
<dbReference type="InterPro" id="IPR020472">
    <property type="entry name" value="WD40_PAC1"/>
</dbReference>
<feature type="compositionally biased region" description="Polar residues" evidence="4">
    <location>
        <begin position="830"/>
        <end position="840"/>
    </location>
</feature>
<dbReference type="SMART" id="SM00799">
    <property type="entry name" value="DENN"/>
    <property type="match status" value="1"/>
</dbReference>
<dbReference type="InterPro" id="IPR005113">
    <property type="entry name" value="uDENN_dom"/>
</dbReference>
<dbReference type="SMART" id="SM00801">
    <property type="entry name" value="dDENN"/>
    <property type="match status" value="1"/>
</dbReference>
<feature type="region of interest" description="Disordered" evidence="4">
    <location>
        <begin position="776"/>
        <end position="797"/>
    </location>
</feature>
<dbReference type="InterPro" id="IPR015943">
    <property type="entry name" value="WD40/YVTN_repeat-like_dom_sf"/>
</dbReference>
<feature type="repeat" description="WD" evidence="3">
    <location>
        <begin position="948"/>
        <end position="980"/>
    </location>
</feature>
<dbReference type="InterPro" id="IPR005112">
    <property type="entry name" value="dDENN_dom"/>
</dbReference>
<dbReference type="STRING" id="1890364.A0A2P6NTS7"/>
<keyword evidence="2" id="KW-0677">Repeat</keyword>
<feature type="region of interest" description="Disordered" evidence="4">
    <location>
        <begin position="830"/>
        <end position="849"/>
    </location>
</feature>
<accession>A0A2P6NTS7</accession>
<dbReference type="SUPFAM" id="SSF50998">
    <property type="entry name" value="Quinoprotein alcohol dehydrogenase-like"/>
    <property type="match status" value="1"/>
</dbReference>
<protein>
    <submittedName>
        <fullName evidence="6">Ribosome assembly protein 4 (RSA4)</fullName>
    </submittedName>
</protein>
<dbReference type="PROSITE" id="PS00678">
    <property type="entry name" value="WD_REPEATS_1"/>
    <property type="match status" value="6"/>
</dbReference>
<dbReference type="InterPro" id="IPR001680">
    <property type="entry name" value="WD40_rpt"/>
</dbReference>
<feature type="repeat" description="WD" evidence="3">
    <location>
        <begin position="908"/>
        <end position="947"/>
    </location>
</feature>
<dbReference type="InterPro" id="IPR011048">
    <property type="entry name" value="Haem_d1_sf"/>
</dbReference>
<evidence type="ECO:0000256" key="3">
    <source>
        <dbReference type="PROSITE-ProRule" id="PRU00221"/>
    </source>
</evidence>
<comment type="caution">
    <text evidence="6">The sequence shown here is derived from an EMBL/GenBank/DDBJ whole genome shotgun (WGS) entry which is preliminary data.</text>
</comment>
<dbReference type="Gene3D" id="3.40.50.11500">
    <property type="match status" value="1"/>
</dbReference>
<proteinExistence type="predicted"/>
<dbReference type="Gene3D" id="2.130.10.10">
    <property type="entry name" value="YVTN repeat-like/Quinoprotein amine dehydrogenase"/>
    <property type="match status" value="2"/>
</dbReference>
<dbReference type="Pfam" id="PF02141">
    <property type="entry name" value="DENN"/>
    <property type="match status" value="1"/>
</dbReference>
<dbReference type="Pfam" id="PF12335">
    <property type="entry name" value="SBF2"/>
    <property type="match status" value="1"/>
</dbReference>
<sequence length="1260" mass="142501">MSRLVEYFAVCGVDKYLKPLVSPSKKKNAEAENPFSTPYQSEVLERFPPTDWPDASIPPELWRSQFCFPAGLRLKSEAVLPSFFIFTLTHVTGARYYGAALTYYEPLPSEVIANYATDHPQFAHQLKKSLVYAPTCMCLLSHFPFFSLYRDYLREFYRTFRSSEPQTVPLERMIANLIIDTPLPPLGHTKLKLTVGSQTQFCSRPALHQFSMADVSHSSSPRPDPIQFSFKYLFEALGVTNAVKLFGAILLESKVLIVSSQYTLLTIVCETLCHLMYPFAWHHIYVPILACNMGDFLQAPTPFIMGVHSSYYKPRDDLEEVVIVDLDRGTIDNPKKELQLPAEEESVLIDGLKRLLSNQMTQLDVAFPLADKNETSRNVDLSIRILFLQLFISLFKDYRKYISYVREYPRKIAVFKRESFMKENTNGVSFYSQFLETQAFAVFLEKHQEHVLFDDGIRAYRDGRDLYYLSNHKTTVNNLYEVPAPDITGLDQTFDYSSYRYPQLNKELFGRDVEEEIKNGGRLPLVATPQIYLSSPMLGQKEQAPGTPSKEVVNQKDSVAQQFIYQCLSKVFADIPLDDDEMNLLNELFKLDSGRFIFAKTLQDIKEKSTRPCVSDTVFKVITQLIKKVLEESHKKVDFVAPRMLMNLCSSFYRINAGLPEFIHHQVQGLDIWNNNHYWEAAFFDSIIEQKNNRPMSPHNDREDEDSRGGEEQLEASIVFSVLSLLSSNMLNLGVGGNEARHFLARMSSLTQLSEDHTGTLLALLKNMERAVRDSDKQNDALGISRGTQGAHTPRRNHFSADYFTDSLNNSGEVDKGESKELYSRLVVATSTHSNQNSPTPRHAGKPGMSVDTTVVTEEGDRIPVKTLDGHKGGIECTVLNDNFIISGSSDGGLNIWNVNTGGLIRSLSGHTDRISSVDFDETYVISGSYDRSVRVWDFKEGTCIYRMTGHTDNVTCLQLKGTNVVSGSGDHTLRIFDTRMGQYTGCLEGHSGPITCLQFEESLSTVVSGSRDMTVRVWDMRTLRCITELTDHTDWIKSVRYDAQHIYSASYDCTLKQWEAKGNFSCKRTFAGHKGCINSFVYDDRRLVSGSGDHEVKIWDIKTGQCQNTLRGHKDEVMCVQMMDDVIVTGSNDQTVKMWDATSGKCKRTLSGHTDWVYTLQFDMNRIISGSWDGLIKVWDVSHLRRSVPASLRVTNTHSAPTLPVHTPYVPTSSYVQGSSQTDKNFLSSSTEIITTTATTPTRAKKAAISIFDKIFNND</sequence>
<dbReference type="SMART" id="SM00320">
    <property type="entry name" value="WD40"/>
    <property type="match status" value="8"/>
</dbReference>
<evidence type="ECO:0000256" key="2">
    <source>
        <dbReference type="ARBA" id="ARBA00022737"/>
    </source>
</evidence>
<dbReference type="GO" id="GO:0031410">
    <property type="term" value="C:cytoplasmic vesicle"/>
    <property type="evidence" value="ECO:0007669"/>
    <property type="project" value="TreeGrafter"/>
</dbReference>
<feature type="repeat" description="WD" evidence="3">
    <location>
        <begin position="1151"/>
        <end position="1183"/>
    </location>
</feature>
<dbReference type="CDD" id="cd00200">
    <property type="entry name" value="WD40"/>
    <property type="match status" value="1"/>
</dbReference>
<keyword evidence="1 3" id="KW-0853">WD repeat</keyword>
<feature type="repeat" description="WD" evidence="3">
    <location>
        <begin position="988"/>
        <end position="1029"/>
    </location>
</feature>
<reference evidence="6 7" key="1">
    <citation type="journal article" date="2018" name="Genome Biol. Evol.">
        <title>Multiple Roots of Fruiting Body Formation in Amoebozoa.</title>
        <authorList>
            <person name="Hillmann F."/>
            <person name="Forbes G."/>
            <person name="Novohradska S."/>
            <person name="Ferling I."/>
            <person name="Riege K."/>
            <person name="Groth M."/>
            <person name="Westermann M."/>
            <person name="Marz M."/>
            <person name="Spaller T."/>
            <person name="Winckler T."/>
            <person name="Schaap P."/>
            <person name="Glockner G."/>
        </authorList>
    </citation>
    <scope>NUCLEOTIDE SEQUENCE [LARGE SCALE GENOMIC DNA]</scope>
    <source>
        <strain evidence="6 7">Jena</strain>
    </source>
</reference>
<dbReference type="InterPro" id="IPR051696">
    <property type="entry name" value="DENN_Domain_GEFs"/>
</dbReference>
<organism evidence="6 7">
    <name type="scientific">Planoprotostelium fungivorum</name>
    <dbReference type="NCBI Taxonomy" id="1890364"/>
    <lineage>
        <taxon>Eukaryota</taxon>
        <taxon>Amoebozoa</taxon>
        <taxon>Evosea</taxon>
        <taxon>Variosea</taxon>
        <taxon>Cavosteliida</taxon>
        <taxon>Cavosteliaceae</taxon>
        <taxon>Planoprotostelium</taxon>
    </lineage>
</organism>
<dbReference type="PRINTS" id="PR00320">
    <property type="entry name" value="GPROTEINBRPT"/>
</dbReference>
<dbReference type="Pfam" id="PF03456">
    <property type="entry name" value="uDENN"/>
    <property type="match status" value="1"/>
</dbReference>
<keyword evidence="7" id="KW-1185">Reference proteome</keyword>